<dbReference type="PANTHER" id="PTHR30329">
    <property type="entry name" value="STATOR ELEMENT OF FLAGELLAR MOTOR COMPLEX"/>
    <property type="match status" value="1"/>
</dbReference>
<protein>
    <recommendedName>
        <fullName evidence="8">Peptidoglycan-associated lipoprotein</fullName>
        <shortName evidence="8">PAL</shortName>
    </recommendedName>
</protein>
<evidence type="ECO:0000256" key="2">
    <source>
        <dbReference type="ARBA" id="ARBA00022729"/>
    </source>
</evidence>
<accession>A0A846QQ72</accession>
<organism evidence="11 12">
    <name type="scientific">Desulfobaculum xiamenense</name>
    <dbReference type="NCBI Taxonomy" id="995050"/>
    <lineage>
        <taxon>Bacteria</taxon>
        <taxon>Pseudomonadati</taxon>
        <taxon>Thermodesulfobacteriota</taxon>
        <taxon>Desulfovibrionia</taxon>
        <taxon>Desulfovibrionales</taxon>
        <taxon>Desulfovibrionaceae</taxon>
        <taxon>Desulfobaculum</taxon>
    </lineage>
</organism>
<evidence type="ECO:0000256" key="6">
    <source>
        <dbReference type="ARBA" id="ARBA00023288"/>
    </source>
</evidence>
<gene>
    <name evidence="8" type="primary">pal</name>
    <name evidence="11" type="ORF">GGQ74_001004</name>
</gene>
<feature type="signal peptide" evidence="9">
    <location>
        <begin position="1"/>
        <end position="23"/>
    </location>
</feature>
<dbReference type="Gene3D" id="3.30.1330.60">
    <property type="entry name" value="OmpA-like domain"/>
    <property type="match status" value="1"/>
</dbReference>
<evidence type="ECO:0000256" key="9">
    <source>
        <dbReference type="SAM" id="SignalP"/>
    </source>
</evidence>
<feature type="chain" id="PRO_5032885102" description="Peptidoglycan-associated lipoprotein" evidence="9">
    <location>
        <begin position="24"/>
        <end position="175"/>
    </location>
</feature>
<dbReference type="HAMAP" id="MF_02204">
    <property type="entry name" value="Pal"/>
    <property type="match status" value="1"/>
</dbReference>
<dbReference type="NCBIfam" id="TIGR02802">
    <property type="entry name" value="Pal_lipo"/>
    <property type="match status" value="1"/>
</dbReference>
<evidence type="ECO:0000313" key="12">
    <source>
        <dbReference type="Proteomes" id="UP000580856"/>
    </source>
</evidence>
<sequence>MRMKLLVVMVMMALVLALGTGCAKKQMSAEPAPATDQSANAGSLDASEQALAEANQKAMVAAEKEITQNRIYFDFDKFDLRADSKEVLKAKAELLKKYPTWKLLVEGHCDERGTEEYNLALGERRARAAYEFLVVLGVPSSSLKVVSFGEERPADAGHNETAWSMNRRDEFKIFK</sequence>
<dbReference type="PANTHER" id="PTHR30329:SF21">
    <property type="entry name" value="LIPOPROTEIN YIAD-RELATED"/>
    <property type="match status" value="1"/>
</dbReference>
<evidence type="ECO:0000256" key="4">
    <source>
        <dbReference type="ARBA" id="ARBA00023139"/>
    </source>
</evidence>
<dbReference type="PROSITE" id="PS51257">
    <property type="entry name" value="PROKAR_LIPOPROTEIN"/>
    <property type="match status" value="1"/>
</dbReference>
<keyword evidence="5 8" id="KW-0998">Cell outer membrane</keyword>
<dbReference type="Pfam" id="PF00691">
    <property type="entry name" value="OmpA"/>
    <property type="match status" value="1"/>
</dbReference>
<dbReference type="GO" id="GO:0051301">
    <property type="term" value="P:cell division"/>
    <property type="evidence" value="ECO:0007669"/>
    <property type="project" value="UniProtKB-KW"/>
</dbReference>
<dbReference type="InterPro" id="IPR014169">
    <property type="entry name" value="Pal_lipo_C"/>
</dbReference>
<keyword evidence="2 8" id="KW-0732">Signal</keyword>
<keyword evidence="3 8" id="KW-0472">Membrane</keyword>
<dbReference type="InterPro" id="IPR036737">
    <property type="entry name" value="OmpA-like_sf"/>
</dbReference>
<evidence type="ECO:0000256" key="7">
    <source>
        <dbReference type="ARBA" id="ARBA00023306"/>
    </source>
</evidence>
<comment type="subcellular location">
    <subcellularLocation>
        <location evidence="8">Cell outer membrane</location>
        <topology evidence="8">Lipid-anchor</topology>
    </subcellularLocation>
</comment>
<evidence type="ECO:0000256" key="5">
    <source>
        <dbReference type="ARBA" id="ARBA00023237"/>
    </source>
</evidence>
<name>A0A846QQ72_9BACT</name>
<evidence type="ECO:0000256" key="1">
    <source>
        <dbReference type="ARBA" id="ARBA00022618"/>
    </source>
</evidence>
<evidence type="ECO:0000256" key="8">
    <source>
        <dbReference type="HAMAP-Rule" id="MF_02204"/>
    </source>
</evidence>
<dbReference type="RefSeq" id="WP_167940425.1">
    <property type="nucleotide sequence ID" value="NZ_JAATJA010000001.1"/>
</dbReference>
<keyword evidence="4 8" id="KW-0564">Palmitate</keyword>
<reference evidence="11 12" key="1">
    <citation type="submission" date="2020-03" db="EMBL/GenBank/DDBJ databases">
        <title>Genomic Encyclopedia of Type Strains, Phase IV (KMG-IV): sequencing the most valuable type-strain genomes for metagenomic binning, comparative biology and taxonomic classification.</title>
        <authorList>
            <person name="Goeker M."/>
        </authorList>
    </citation>
    <scope>NUCLEOTIDE SEQUENCE [LARGE SCALE GENOMIC DNA]</scope>
    <source>
        <strain evidence="11 12">DSM 24233</strain>
    </source>
</reference>
<dbReference type="GO" id="GO:0009279">
    <property type="term" value="C:cell outer membrane"/>
    <property type="evidence" value="ECO:0007669"/>
    <property type="project" value="UniProtKB-SubCell"/>
</dbReference>
<comment type="caution">
    <text evidence="11">The sequence shown here is derived from an EMBL/GenBank/DDBJ whole genome shotgun (WGS) entry which is preliminary data.</text>
</comment>
<feature type="domain" description="OmpA-like" evidence="10">
    <location>
        <begin position="60"/>
        <end position="175"/>
    </location>
</feature>
<dbReference type="SUPFAM" id="SSF103088">
    <property type="entry name" value="OmpA-like"/>
    <property type="match status" value="1"/>
</dbReference>
<keyword evidence="1" id="KW-0132">Cell division</keyword>
<dbReference type="Proteomes" id="UP000580856">
    <property type="component" value="Unassembled WGS sequence"/>
</dbReference>
<dbReference type="InterPro" id="IPR039001">
    <property type="entry name" value="Pal"/>
</dbReference>
<keyword evidence="6 8" id="KW-0449">Lipoprotein</keyword>
<dbReference type="InterPro" id="IPR050330">
    <property type="entry name" value="Bact_OuterMem_StrucFunc"/>
</dbReference>
<comment type="similarity">
    <text evidence="8">Belongs to the Pal lipoprotein family.</text>
</comment>
<dbReference type="InterPro" id="IPR006664">
    <property type="entry name" value="OMP_bac"/>
</dbReference>
<dbReference type="PROSITE" id="PS51123">
    <property type="entry name" value="OMPA_2"/>
    <property type="match status" value="1"/>
</dbReference>
<dbReference type="CDD" id="cd07185">
    <property type="entry name" value="OmpA_C-like"/>
    <property type="match status" value="1"/>
</dbReference>
<keyword evidence="12" id="KW-1185">Reference proteome</keyword>
<dbReference type="AlphaFoldDB" id="A0A846QQ72"/>
<dbReference type="InterPro" id="IPR006665">
    <property type="entry name" value="OmpA-like"/>
</dbReference>
<proteinExistence type="inferred from homology"/>
<evidence type="ECO:0000259" key="10">
    <source>
        <dbReference type="PROSITE" id="PS51123"/>
    </source>
</evidence>
<dbReference type="PRINTS" id="PR01021">
    <property type="entry name" value="OMPADOMAIN"/>
</dbReference>
<evidence type="ECO:0000256" key="3">
    <source>
        <dbReference type="ARBA" id="ARBA00023136"/>
    </source>
</evidence>
<evidence type="ECO:0000313" key="11">
    <source>
        <dbReference type="EMBL" id="NJB67364.1"/>
    </source>
</evidence>
<keyword evidence="7" id="KW-0131">Cell cycle</keyword>
<dbReference type="EMBL" id="JAATJA010000001">
    <property type="protein sequence ID" value="NJB67364.1"/>
    <property type="molecule type" value="Genomic_DNA"/>
</dbReference>